<dbReference type="Pfam" id="PF00535">
    <property type="entry name" value="Glycos_transf_2"/>
    <property type="match status" value="1"/>
</dbReference>
<keyword evidence="2" id="KW-0328">Glycosyltransferase</keyword>
<feature type="transmembrane region" description="Helical" evidence="4">
    <location>
        <begin position="314"/>
        <end position="332"/>
    </location>
</feature>
<evidence type="ECO:0000313" key="7">
    <source>
        <dbReference type="Proteomes" id="UP000572377"/>
    </source>
</evidence>
<dbReference type="InterPro" id="IPR001173">
    <property type="entry name" value="Glyco_trans_2-like"/>
</dbReference>
<organism evidence="6 7">
    <name type="scientific">Halovulum dunhuangense</name>
    <dbReference type="NCBI Taxonomy" id="1505036"/>
    <lineage>
        <taxon>Bacteria</taxon>
        <taxon>Pseudomonadati</taxon>
        <taxon>Pseudomonadota</taxon>
        <taxon>Alphaproteobacteria</taxon>
        <taxon>Rhodobacterales</taxon>
        <taxon>Paracoccaceae</taxon>
        <taxon>Halovulum</taxon>
    </lineage>
</organism>
<evidence type="ECO:0000313" key="6">
    <source>
        <dbReference type="EMBL" id="NNU79064.1"/>
    </source>
</evidence>
<evidence type="ECO:0000256" key="4">
    <source>
        <dbReference type="SAM" id="Phobius"/>
    </source>
</evidence>
<dbReference type="AlphaFoldDB" id="A0A849KZG2"/>
<accession>A0A849KZG2</accession>
<gene>
    <name evidence="6" type="ORF">HMH01_01315</name>
</gene>
<dbReference type="PANTHER" id="PTHR43630:SF1">
    <property type="entry name" value="POLY-BETA-1,6-N-ACETYL-D-GLUCOSAMINE SYNTHASE"/>
    <property type="match status" value="1"/>
</dbReference>
<dbReference type="PANTHER" id="PTHR43630">
    <property type="entry name" value="POLY-BETA-1,6-N-ACETYL-D-GLUCOSAMINE SYNTHASE"/>
    <property type="match status" value="1"/>
</dbReference>
<feature type="domain" description="Glycosyltransferase 2-like" evidence="5">
    <location>
        <begin position="50"/>
        <end position="207"/>
    </location>
</feature>
<dbReference type="SUPFAM" id="SSF53448">
    <property type="entry name" value="Nucleotide-diphospho-sugar transferases"/>
    <property type="match status" value="1"/>
</dbReference>
<keyword evidence="7" id="KW-1185">Reference proteome</keyword>
<evidence type="ECO:0000256" key="1">
    <source>
        <dbReference type="ARBA" id="ARBA00006739"/>
    </source>
</evidence>
<dbReference type="Gene3D" id="3.90.550.10">
    <property type="entry name" value="Spore Coat Polysaccharide Biosynthesis Protein SpsA, Chain A"/>
    <property type="match status" value="1"/>
</dbReference>
<dbReference type="Proteomes" id="UP000572377">
    <property type="component" value="Unassembled WGS sequence"/>
</dbReference>
<dbReference type="InterPro" id="IPR029044">
    <property type="entry name" value="Nucleotide-diphossugar_trans"/>
</dbReference>
<dbReference type="EMBL" id="JABFBC010000001">
    <property type="protein sequence ID" value="NNU79064.1"/>
    <property type="molecule type" value="Genomic_DNA"/>
</dbReference>
<name>A0A849KZG2_9RHOB</name>
<evidence type="ECO:0000259" key="5">
    <source>
        <dbReference type="Pfam" id="PF00535"/>
    </source>
</evidence>
<evidence type="ECO:0000256" key="3">
    <source>
        <dbReference type="ARBA" id="ARBA00022679"/>
    </source>
</evidence>
<feature type="transmembrane region" description="Helical" evidence="4">
    <location>
        <begin position="287"/>
        <end position="307"/>
    </location>
</feature>
<dbReference type="GO" id="GO:0016757">
    <property type="term" value="F:glycosyltransferase activity"/>
    <property type="evidence" value="ECO:0007669"/>
    <property type="project" value="UniProtKB-KW"/>
</dbReference>
<protein>
    <submittedName>
        <fullName evidence="6">Glycosyltransferase</fullName>
    </submittedName>
</protein>
<keyword evidence="4" id="KW-0812">Transmembrane</keyword>
<keyword evidence="3 6" id="KW-0808">Transferase</keyword>
<comment type="similarity">
    <text evidence="1">Belongs to the glycosyltransferase 2 family.</text>
</comment>
<comment type="caution">
    <text evidence="6">The sequence shown here is derived from an EMBL/GenBank/DDBJ whole genome shotgun (WGS) entry which is preliminary data.</text>
</comment>
<keyword evidence="4" id="KW-0472">Membrane</keyword>
<evidence type="ECO:0000256" key="2">
    <source>
        <dbReference type="ARBA" id="ARBA00022676"/>
    </source>
</evidence>
<proteinExistence type="inferred from homology"/>
<dbReference type="RefSeq" id="WP_171321733.1">
    <property type="nucleotide sequence ID" value="NZ_JABFBC010000001.1"/>
</dbReference>
<keyword evidence="4" id="KW-1133">Transmembrane helix</keyword>
<reference evidence="6 7" key="1">
    <citation type="submission" date="2020-05" db="EMBL/GenBank/DDBJ databases">
        <title>Gimesia benthica sp. nov., a novel planctomycete isolated from a deep-sea water sample of the Northwest Indian Ocean.</title>
        <authorList>
            <person name="Wang J."/>
            <person name="Ruan C."/>
            <person name="Song L."/>
            <person name="Zhu Y."/>
            <person name="Li A."/>
            <person name="Zheng X."/>
            <person name="Wang L."/>
            <person name="Lu Z."/>
            <person name="Huang Y."/>
            <person name="Du W."/>
            <person name="Zhou Y."/>
            <person name="Huang L."/>
            <person name="Dai X."/>
        </authorList>
    </citation>
    <scope>NUCLEOTIDE SEQUENCE [LARGE SCALE GENOMIC DNA]</scope>
    <source>
        <strain evidence="6 7">YYQ-30</strain>
    </source>
</reference>
<sequence length="369" mass="40334">MEILLGLLLAGSTLLLVYPFVLYPLLLACLPRHDPPAARLRPDTPRCALLIAARNEAAELPELLRRLRSLRRAWPELRITIWNDASTDHTGRLLDTAGGGIAVRHARQPVGKAAALRAMIDGEEADLLFLMDANIRFCPGDLLALRRYLDDPGIGAAAARLVQDGAGNSRIGRFYRGLEDRIRLLETATGSTMGCDGALWAIRRALYPRFALAEADDFRPSMEALLAGRRVVMAEDVHVRELAPPDRRGFARAFRIGCGAWHAHRSIWPRIGRLSRLDRFKYVSHKLVRWFAGLWLVLALAAALGLAVVAGWGAMAAGVLGVAAVLGAAGVFPFSAPWGIGVQMLGTTLGVLHAMRGRALHRWTPVRAR</sequence>